<evidence type="ECO:0000313" key="3">
    <source>
        <dbReference type="Proteomes" id="UP001237642"/>
    </source>
</evidence>
<protein>
    <submittedName>
        <fullName evidence="2">Uncharacterized protein</fullName>
    </submittedName>
</protein>
<reference evidence="2" key="2">
    <citation type="submission" date="2023-05" db="EMBL/GenBank/DDBJ databases">
        <authorList>
            <person name="Schelkunov M.I."/>
        </authorList>
    </citation>
    <scope>NUCLEOTIDE SEQUENCE</scope>
    <source>
        <strain evidence="2">Hsosn_3</strain>
        <tissue evidence="2">Leaf</tissue>
    </source>
</reference>
<proteinExistence type="predicted"/>
<keyword evidence="3" id="KW-1185">Reference proteome</keyword>
<reference evidence="2" key="1">
    <citation type="submission" date="2023-02" db="EMBL/GenBank/DDBJ databases">
        <title>Genome of toxic invasive species Heracleum sosnowskyi carries increased number of genes despite the absence of recent whole-genome duplications.</title>
        <authorList>
            <person name="Schelkunov M."/>
            <person name="Shtratnikova V."/>
            <person name="Makarenko M."/>
            <person name="Klepikova A."/>
            <person name="Omelchenko D."/>
            <person name="Novikova G."/>
            <person name="Obukhova E."/>
            <person name="Bogdanov V."/>
            <person name="Penin A."/>
            <person name="Logacheva M."/>
        </authorList>
    </citation>
    <scope>NUCLEOTIDE SEQUENCE</scope>
    <source>
        <strain evidence="2">Hsosn_3</strain>
        <tissue evidence="2">Leaf</tissue>
    </source>
</reference>
<gene>
    <name evidence="2" type="ORF">POM88_005289</name>
</gene>
<evidence type="ECO:0000313" key="2">
    <source>
        <dbReference type="EMBL" id="KAK1405684.1"/>
    </source>
</evidence>
<feature type="compositionally biased region" description="Basic and acidic residues" evidence="1">
    <location>
        <begin position="77"/>
        <end position="86"/>
    </location>
</feature>
<comment type="caution">
    <text evidence="2">The sequence shown here is derived from an EMBL/GenBank/DDBJ whole genome shotgun (WGS) entry which is preliminary data.</text>
</comment>
<sequence>MSIIELQDIVQELWVRLPTERIHHPWNIVVIDAANARLHEALAQMWQHEADSRAVTENGIEEGLGDSSESPPIAFPHDMEEDHTDLRNNPTTTTIRKRKILLLTLEQNMAEERCQ</sequence>
<dbReference type="Proteomes" id="UP001237642">
    <property type="component" value="Unassembled WGS sequence"/>
</dbReference>
<name>A0AAD8JJV6_9APIA</name>
<evidence type="ECO:0000256" key="1">
    <source>
        <dbReference type="SAM" id="MobiDB-lite"/>
    </source>
</evidence>
<dbReference type="AlphaFoldDB" id="A0AAD8JJV6"/>
<dbReference type="EMBL" id="JAUIZM010000001">
    <property type="protein sequence ID" value="KAK1405684.1"/>
    <property type="molecule type" value="Genomic_DNA"/>
</dbReference>
<organism evidence="2 3">
    <name type="scientific">Heracleum sosnowskyi</name>
    <dbReference type="NCBI Taxonomy" id="360622"/>
    <lineage>
        <taxon>Eukaryota</taxon>
        <taxon>Viridiplantae</taxon>
        <taxon>Streptophyta</taxon>
        <taxon>Embryophyta</taxon>
        <taxon>Tracheophyta</taxon>
        <taxon>Spermatophyta</taxon>
        <taxon>Magnoliopsida</taxon>
        <taxon>eudicotyledons</taxon>
        <taxon>Gunneridae</taxon>
        <taxon>Pentapetalae</taxon>
        <taxon>asterids</taxon>
        <taxon>campanulids</taxon>
        <taxon>Apiales</taxon>
        <taxon>Apiaceae</taxon>
        <taxon>Apioideae</taxon>
        <taxon>apioid superclade</taxon>
        <taxon>Tordylieae</taxon>
        <taxon>Tordyliinae</taxon>
        <taxon>Heracleum</taxon>
    </lineage>
</organism>
<feature type="region of interest" description="Disordered" evidence="1">
    <location>
        <begin position="58"/>
        <end position="91"/>
    </location>
</feature>
<accession>A0AAD8JJV6</accession>